<dbReference type="PROSITE" id="PS51294">
    <property type="entry name" value="HTH_MYB"/>
    <property type="match status" value="1"/>
</dbReference>
<evidence type="ECO:0000256" key="1">
    <source>
        <dbReference type="ARBA" id="ARBA00004123"/>
    </source>
</evidence>
<dbReference type="InterPro" id="IPR001005">
    <property type="entry name" value="SANT/Myb"/>
</dbReference>
<keyword evidence="3" id="KW-0804">Transcription</keyword>
<dbReference type="GO" id="GO:0003677">
    <property type="term" value="F:DNA binding"/>
    <property type="evidence" value="ECO:0007669"/>
    <property type="project" value="InterPro"/>
</dbReference>
<sequence>MGEKGKKMGVRKYNKSEFPRLRWTPQLHELFVDSVRILGGKHKATPKRILQTMSVKGLKISHVKSHLQMYRNVKNDDEMNMFVRTSQLLLSRNKHDFHEIHNLKHTNRSVFSSLFSPQRSLGNNNELRNDWRDFDHINNNGEIECQSTQNEAIHHQDTTNINIVTTLYINSSSDINNRRKKKEKEVCNELCELSLISSSTTTTTSTTSQETPPPPTTSHSNNNSTTYEYDHNHINLDLTI</sequence>
<evidence type="ECO:0000256" key="4">
    <source>
        <dbReference type="ARBA" id="ARBA00023242"/>
    </source>
</evidence>
<dbReference type="Gene3D" id="1.10.10.60">
    <property type="entry name" value="Homeodomain-like"/>
    <property type="match status" value="1"/>
</dbReference>
<dbReference type="Pfam" id="PF00249">
    <property type="entry name" value="Myb_DNA-binding"/>
    <property type="match status" value="1"/>
</dbReference>
<dbReference type="FunFam" id="1.10.10.60:FF:000007">
    <property type="entry name" value="Two-component response regulator"/>
    <property type="match status" value="1"/>
</dbReference>
<evidence type="ECO:0000259" key="6">
    <source>
        <dbReference type="PROSITE" id="PS51294"/>
    </source>
</evidence>
<keyword evidence="8" id="KW-1185">Reference proteome</keyword>
<evidence type="ECO:0000256" key="3">
    <source>
        <dbReference type="ARBA" id="ARBA00023163"/>
    </source>
</evidence>
<dbReference type="InterPro" id="IPR009057">
    <property type="entry name" value="Homeodomain-like_sf"/>
</dbReference>
<dbReference type="InterPro" id="IPR006447">
    <property type="entry name" value="Myb_dom_plants"/>
</dbReference>
<comment type="caution">
    <text evidence="7">The sequence shown here is derived from an EMBL/GenBank/DDBJ whole genome shotgun (WGS) entry which is preliminary data.</text>
</comment>
<feature type="domain" description="HTH myb-type" evidence="6">
    <location>
        <begin position="15"/>
        <end position="75"/>
    </location>
</feature>
<keyword evidence="4" id="KW-0539">Nucleus</keyword>
<dbReference type="PANTHER" id="PTHR31314:SF113">
    <property type="entry name" value="MYB FAMILY TRANSCRIPTION FACTOR MPH1"/>
    <property type="match status" value="1"/>
</dbReference>
<keyword evidence="2" id="KW-0805">Transcription regulation</keyword>
<dbReference type="AlphaFoldDB" id="A0A7J6HPZ3"/>
<dbReference type="InterPro" id="IPR046955">
    <property type="entry name" value="PHR1-like"/>
</dbReference>
<feature type="region of interest" description="Disordered" evidence="5">
    <location>
        <begin position="198"/>
        <end position="240"/>
    </location>
</feature>
<accession>A0A7J6HPZ3</accession>
<dbReference type="EMBL" id="JAATIQ010000033">
    <property type="protein sequence ID" value="KAF4397343.1"/>
    <property type="molecule type" value="Genomic_DNA"/>
</dbReference>
<evidence type="ECO:0000313" key="7">
    <source>
        <dbReference type="EMBL" id="KAF4397343.1"/>
    </source>
</evidence>
<dbReference type="Proteomes" id="UP000583929">
    <property type="component" value="Unassembled WGS sequence"/>
</dbReference>
<feature type="compositionally biased region" description="Low complexity" evidence="5">
    <location>
        <begin position="198"/>
        <end position="210"/>
    </location>
</feature>
<name>A0A7J6HPZ3_CANSA</name>
<dbReference type="InterPro" id="IPR017930">
    <property type="entry name" value="Myb_dom"/>
</dbReference>
<dbReference type="SUPFAM" id="SSF46689">
    <property type="entry name" value="Homeodomain-like"/>
    <property type="match status" value="1"/>
</dbReference>
<gene>
    <name evidence="7" type="ORF">G4B88_027083</name>
</gene>
<evidence type="ECO:0000313" key="8">
    <source>
        <dbReference type="Proteomes" id="UP000583929"/>
    </source>
</evidence>
<evidence type="ECO:0000256" key="2">
    <source>
        <dbReference type="ARBA" id="ARBA00023015"/>
    </source>
</evidence>
<comment type="subcellular location">
    <subcellularLocation>
        <location evidence="1">Nucleus</location>
    </subcellularLocation>
</comment>
<evidence type="ECO:0000256" key="5">
    <source>
        <dbReference type="SAM" id="MobiDB-lite"/>
    </source>
</evidence>
<protein>
    <recommendedName>
        <fullName evidence="6">HTH myb-type domain-containing protein</fullName>
    </recommendedName>
</protein>
<organism evidence="7 8">
    <name type="scientific">Cannabis sativa</name>
    <name type="common">Hemp</name>
    <name type="synonym">Marijuana</name>
    <dbReference type="NCBI Taxonomy" id="3483"/>
    <lineage>
        <taxon>Eukaryota</taxon>
        <taxon>Viridiplantae</taxon>
        <taxon>Streptophyta</taxon>
        <taxon>Embryophyta</taxon>
        <taxon>Tracheophyta</taxon>
        <taxon>Spermatophyta</taxon>
        <taxon>Magnoliopsida</taxon>
        <taxon>eudicotyledons</taxon>
        <taxon>Gunneridae</taxon>
        <taxon>Pentapetalae</taxon>
        <taxon>rosids</taxon>
        <taxon>fabids</taxon>
        <taxon>Rosales</taxon>
        <taxon>Cannabaceae</taxon>
        <taxon>Cannabis</taxon>
    </lineage>
</organism>
<feature type="compositionally biased region" description="Low complexity" evidence="5">
    <location>
        <begin position="217"/>
        <end position="226"/>
    </location>
</feature>
<reference evidence="7 8" key="1">
    <citation type="journal article" date="2020" name="bioRxiv">
        <title>Sequence and annotation of 42 cannabis genomes reveals extensive copy number variation in cannabinoid synthesis and pathogen resistance genes.</title>
        <authorList>
            <person name="Mckernan K.J."/>
            <person name="Helbert Y."/>
            <person name="Kane L.T."/>
            <person name="Ebling H."/>
            <person name="Zhang L."/>
            <person name="Liu B."/>
            <person name="Eaton Z."/>
            <person name="Mclaughlin S."/>
            <person name="Kingan S."/>
            <person name="Baybayan P."/>
            <person name="Concepcion G."/>
            <person name="Jordan M."/>
            <person name="Riva A."/>
            <person name="Barbazuk W."/>
            <person name="Harkins T."/>
        </authorList>
    </citation>
    <scope>NUCLEOTIDE SEQUENCE [LARGE SCALE GENOMIC DNA]</scope>
    <source>
        <strain evidence="8">cv. Jamaican Lion 4</strain>
        <tissue evidence="7">Leaf</tissue>
    </source>
</reference>
<dbReference type="GO" id="GO:0005634">
    <property type="term" value="C:nucleus"/>
    <property type="evidence" value="ECO:0007669"/>
    <property type="project" value="UniProtKB-SubCell"/>
</dbReference>
<dbReference type="NCBIfam" id="TIGR01557">
    <property type="entry name" value="myb_SHAQKYF"/>
    <property type="match status" value="1"/>
</dbReference>
<dbReference type="PANTHER" id="PTHR31314">
    <property type="entry name" value="MYB FAMILY TRANSCRIPTION FACTOR PHL7-LIKE"/>
    <property type="match status" value="1"/>
</dbReference>
<dbReference type="GO" id="GO:0003700">
    <property type="term" value="F:DNA-binding transcription factor activity"/>
    <property type="evidence" value="ECO:0007669"/>
    <property type="project" value="InterPro"/>
</dbReference>
<proteinExistence type="predicted"/>